<evidence type="ECO:0000313" key="1">
    <source>
        <dbReference type="EnsemblMetazoa" id="SMAR013292-PA"/>
    </source>
</evidence>
<organism evidence="1 2">
    <name type="scientific">Strigamia maritima</name>
    <name type="common">European centipede</name>
    <name type="synonym">Geophilus maritimus</name>
    <dbReference type="NCBI Taxonomy" id="126957"/>
    <lineage>
        <taxon>Eukaryota</taxon>
        <taxon>Metazoa</taxon>
        <taxon>Ecdysozoa</taxon>
        <taxon>Arthropoda</taxon>
        <taxon>Myriapoda</taxon>
        <taxon>Chilopoda</taxon>
        <taxon>Pleurostigmophora</taxon>
        <taxon>Geophilomorpha</taxon>
        <taxon>Linotaeniidae</taxon>
        <taxon>Strigamia</taxon>
    </lineage>
</organism>
<accession>T1JHG1</accession>
<reference evidence="2" key="1">
    <citation type="submission" date="2011-05" db="EMBL/GenBank/DDBJ databases">
        <authorList>
            <person name="Richards S.R."/>
            <person name="Qu J."/>
            <person name="Jiang H."/>
            <person name="Jhangiani S.N."/>
            <person name="Agravi P."/>
            <person name="Goodspeed R."/>
            <person name="Gross S."/>
            <person name="Mandapat C."/>
            <person name="Jackson L."/>
            <person name="Mathew T."/>
            <person name="Pu L."/>
            <person name="Thornton R."/>
            <person name="Saada N."/>
            <person name="Wilczek-Boney K.B."/>
            <person name="Lee S."/>
            <person name="Kovar C."/>
            <person name="Wu Y."/>
            <person name="Scherer S.E."/>
            <person name="Worley K.C."/>
            <person name="Muzny D.M."/>
            <person name="Gibbs R."/>
        </authorList>
    </citation>
    <scope>NUCLEOTIDE SEQUENCE</scope>
    <source>
        <strain evidence="2">Brora</strain>
    </source>
</reference>
<dbReference type="HOGENOM" id="CLU_2707956_0_0_1"/>
<name>T1JHG1_STRMM</name>
<dbReference type="EMBL" id="JH432105">
    <property type="status" value="NOT_ANNOTATED_CDS"/>
    <property type="molecule type" value="Genomic_DNA"/>
</dbReference>
<sequence>MLGFIQPTVSLRTDFKYAKPKILDGLESDMINVPEFIAKKSGVAYTVCVWSHHKHITVKKFDSKDSVYAYPVG</sequence>
<dbReference type="Proteomes" id="UP000014500">
    <property type="component" value="Unassembled WGS sequence"/>
</dbReference>
<dbReference type="EnsemblMetazoa" id="SMAR013292-RA">
    <property type="protein sequence ID" value="SMAR013292-PA"/>
    <property type="gene ID" value="SMAR013292"/>
</dbReference>
<reference evidence="1" key="2">
    <citation type="submission" date="2015-02" db="UniProtKB">
        <authorList>
            <consortium name="EnsemblMetazoa"/>
        </authorList>
    </citation>
    <scope>IDENTIFICATION</scope>
</reference>
<evidence type="ECO:0000313" key="2">
    <source>
        <dbReference type="Proteomes" id="UP000014500"/>
    </source>
</evidence>
<keyword evidence="2" id="KW-1185">Reference proteome</keyword>
<protein>
    <submittedName>
        <fullName evidence="1">Uncharacterized protein</fullName>
    </submittedName>
</protein>
<proteinExistence type="predicted"/>
<dbReference type="AlphaFoldDB" id="T1JHG1"/>